<evidence type="ECO:0000313" key="3">
    <source>
        <dbReference type="Proteomes" id="UP000594263"/>
    </source>
</evidence>
<keyword evidence="1" id="KW-0812">Transmembrane</keyword>
<evidence type="ECO:0000313" key="2">
    <source>
        <dbReference type="EnsemblPlants" id="Kaladp0034s0086.1.v1.1.CDS.1"/>
    </source>
</evidence>
<dbReference type="EnsemblPlants" id="Kaladp0034s0086.1.v1.1">
    <property type="protein sequence ID" value="Kaladp0034s0086.1.v1.1.CDS.1"/>
    <property type="gene ID" value="Kaladp0034s0086.v1.1"/>
</dbReference>
<protein>
    <submittedName>
        <fullName evidence="2">Uncharacterized protein</fullName>
    </submittedName>
</protein>
<accession>A0A7N0TEA3</accession>
<reference evidence="2" key="1">
    <citation type="submission" date="2021-01" db="UniProtKB">
        <authorList>
            <consortium name="EnsemblPlants"/>
        </authorList>
    </citation>
    <scope>IDENTIFICATION</scope>
</reference>
<keyword evidence="1" id="KW-1133">Transmembrane helix</keyword>
<dbReference type="AlphaFoldDB" id="A0A7N0TEA3"/>
<feature type="transmembrane region" description="Helical" evidence="1">
    <location>
        <begin position="20"/>
        <end position="45"/>
    </location>
</feature>
<sequence>MPSMSPTGSGSTDTPNRIQLSAISTVLSPYSYFAIFLLTIVPLLLNPTQRPPPIKVI</sequence>
<proteinExistence type="predicted"/>
<name>A0A7N0TEA3_KALFE</name>
<keyword evidence="3" id="KW-1185">Reference proteome</keyword>
<dbReference type="Proteomes" id="UP000594263">
    <property type="component" value="Unplaced"/>
</dbReference>
<dbReference type="Gramene" id="Kaladp0034s0086.1.v1.1">
    <property type="protein sequence ID" value="Kaladp0034s0086.1.v1.1.CDS.1"/>
    <property type="gene ID" value="Kaladp0034s0086.v1.1"/>
</dbReference>
<evidence type="ECO:0000256" key="1">
    <source>
        <dbReference type="SAM" id="Phobius"/>
    </source>
</evidence>
<keyword evidence="1" id="KW-0472">Membrane</keyword>
<organism evidence="2 3">
    <name type="scientific">Kalanchoe fedtschenkoi</name>
    <name type="common">Lavender scallops</name>
    <name type="synonym">South American air plant</name>
    <dbReference type="NCBI Taxonomy" id="63787"/>
    <lineage>
        <taxon>Eukaryota</taxon>
        <taxon>Viridiplantae</taxon>
        <taxon>Streptophyta</taxon>
        <taxon>Embryophyta</taxon>
        <taxon>Tracheophyta</taxon>
        <taxon>Spermatophyta</taxon>
        <taxon>Magnoliopsida</taxon>
        <taxon>eudicotyledons</taxon>
        <taxon>Gunneridae</taxon>
        <taxon>Pentapetalae</taxon>
        <taxon>Saxifragales</taxon>
        <taxon>Crassulaceae</taxon>
        <taxon>Kalanchoe</taxon>
    </lineage>
</organism>